<evidence type="ECO:0000259" key="2">
    <source>
        <dbReference type="Pfam" id="PF13963"/>
    </source>
</evidence>
<gene>
    <name evidence="3" type="ORF">Adt_27319</name>
</gene>
<dbReference type="Proteomes" id="UP001604336">
    <property type="component" value="Unassembled WGS sequence"/>
</dbReference>
<evidence type="ECO:0000256" key="1">
    <source>
        <dbReference type="SAM" id="MobiDB-lite"/>
    </source>
</evidence>
<organism evidence="3 4">
    <name type="scientific">Abeliophyllum distichum</name>
    <dbReference type="NCBI Taxonomy" id="126358"/>
    <lineage>
        <taxon>Eukaryota</taxon>
        <taxon>Viridiplantae</taxon>
        <taxon>Streptophyta</taxon>
        <taxon>Embryophyta</taxon>
        <taxon>Tracheophyta</taxon>
        <taxon>Spermatophyta</taxon>
        <taxon>Magnoliopsida</taxon>
        <taxon>eudicotyledons</taxon>
        <taxon>Gunneridae</taxon>
        <taxon>Pentapetalae</taxon>
        <taxon>asterids</taxon>
        <taxon>lamiids</taxon>
        <taxon>Lamiales</taxon>
        <taxon>Oleaceae</taxon>
        <taxon>Forsythieae</taxon>
        <taxon>Abeliophyllum</taxon>
    </lineage>
</organism>
<dbReference type="AlphaFoldDB" id="A0ABD1RTE5"/>
<keyword evidence="4" id="KW-1185">Reference proteome</keyword>
<feature type="region of interest" description="Disordered" evidence="1">
    <location>
        <begin position="56"/>
        <end position="128"/>
    </location>
</feature>
<feature type="domain" description="Transposase-associated" evidence="2">
    <location>
        <begin position="9"/>
        <end position="53"/>
    </location>
</feature>
<dbReference type="Pfam" id="PF13963">
    <property type="entry name" value="Transpos_assoc"/>
    <property type="match status" value="1"/>
</dbReference>
<name>A0ABD1RTE5_9LAMI</name>
<accession>A0ABD1RTE5</accession>
<feature type="compositionally biased region" description="Acidic residues" evidence="1">
    <location>
        <begin position="68"/>
        <end position="78"/>
    </location>
</feature>
<protein>
    <submittedName>
        <fullName evidence="3">Transpos assoc domain-containing protein</fullName>
    </submittedName>
</protein>
<dbReference type="EMBL" id="JBFOLK010000008">
    <property type="protein sequence ID" value="KAL2491691.1"/>
    <property type="molecule type" value="Genomic_DNA"/>
</dbReference>
<proteinExistence type="predicted"/>
<sequence>MELAKLCLDENNEVRCPCRNCQNAFFQSLDVVESHLYLSGISASYERWIFHGEELDIDKEGNETNTSELEEEENDDEMNTMLEDLCTSMSFENHQPQDEEEDGMNHNSLPQMHNKDSNKFVGMLNKAQ</sequence>
<evidence type="ECO:0000313" key="3">
    <source>
        <dbReference type="EMBL" id="KAL2491691.1"/>
    </source>
</evidence>
<evidence type="ECO:0000313" key="4">
    <source>
        <dbReference type="Proteomes" id="UP001604336"/>
    </source>
</evidence>
<dbReference type="InterPro" id="IPR029480">
    <property type="entry name" value="Transpos_assoc"/>
</dbReference>
<comment type="caution">
    <text evidence="3">The sequence shown here is derived from an EMBL/GenBank/DDBJ whole genome shotgun (WGS) entry which is preliminary data.</text>
</comment>
<reference evidence="4" key="1">
    <citation type="submission" date="2024-07" db="EMBL/GenBank/DDBJ databases">
        <title>Two chromosome-level genome assemblies of Korean endemic species Abeliophyllum distichum and Forsythia ovata (Oleaceae).</title>
        <authorList>
            <person name="Jang H."/>
        </authorList>
    </citation>
    <scope>NUCLEOTIDE SEQUENCE [LARGE SCALE GENOMIC DNA]</scope>
</reference>